<gene>
    <name evidence="1" type="ORF">LDAN0321_LOCUS14299</name>
</gene>
<name>A0A7S2L414_9STRA</name>
<dbReference type="EMBL" id="HBGY01022608">
    <property type="protein sequence ID" value="CAD9593747.1"/>
    <property type="molecule type" value="Transcribed_RNA"/>
</dbReference>
<proteinExistence type="predicted"/>
<evidence type="ECO:0000313" key="1">
    <source>
        <dbReference type="EMBL" id="CAD9593747.1"/>
    </source>
</evidence>
<reference evidence="1" key="1">
    <citation type="submission" date="2021-01" db="EMBL/GenBank/DDBJ databases">
        <authorList>
            <person name="Corre E."/>
            <person name="Pelletier E."/>
            <person name="Niang G."/>
            <person name="Scheremetjew M."/>
            <person name="Finn R."/>
            <person name="Kale V."/>
            <person name="Holt S."/>
            <person name="Cochrane G."/>
            <person name="Meng A."/>
            <person name="Brown T."/>
            <person name="Cohen L."/>
        </authorList>
    </citation>
    <scope>NUCLEOTIDE SEQUENCE</scope>
    <source>
        <strain evidence="1">B650</strain>
    </source>
</reference>
<sequence>MLFLSTVVMSMVAVVDQKRRLNIIEKIHYVVMILFLRYSEAAALGFTGKEHCLKRTERVRLFLYVAPGSLILDPNEKHGYYVPWCASKGGAKFGTPKEFRVKRDLEKRFF</sequence>
<protein>
    <submittedName>
        <fullName evidence="1">Uncharacterized protein</fullName>
    </submittedName>
</protein>
<dbReference type="AlphaFoldDB" id="A0A7S2L414"/>
<organism evidence="1">
    <name type="scientific">Leptocylindrus danicus</name>
    <dbReference type="NCBI Taxonomy" id="163516"/>
    <lineage>
        <taxon>Eukaryota</taxon>
        <taxon>Sar</taxon>
        <taxon>Stramenopiles</taxon>
        <taxon>Ochrophyta</taxon>
        <taxon>Bacillariophyta</taxon>
        <taxon>Coscinodiscophyceae</taxon>
        <taxon>Chaetocerotophycidae</taxon>
        <taxon>Leptocylindrales</taxon>
        <taxon>Leptocylindraceae</taxon>
        <taxon>Leptocylindrus</taxon>
    </lineage>
</organism>
<accession>A0A7S2L414</accession>